<evidence type="ECO:0000313" key="1">
    <source>
        <dbReference type="EMBL" id="RFA14516.1"/>
    </source>
</evidence>
<organism evidence="1 2">
    <name type="scientific">Subtercola boreus</name>
    <dbReference type="NCBI Taxonomy" id="120213"/>
    <lineage>
        <taxon>Bacteria</taxon>
        <taxon>Bacillati</taxon>
        <taxon>Actinomycetota</taxon>
        <taxon>Actinomycetes</taxon>
        <taxon>Micrococcales</taxon>
        <taxon>Microbacteriaceae</taxon>
        <taxon>Subtercola</taxon>
    </lineage>
</organism>
<gene>
    <name evidence="1" type="ORF">B7R22_09860</name>
</gene>
<reference evidence="1 2" key="1">
    <citation type="submission" date="2017-04" db="EMBL/GenBank/DDBJ databases">
        <title>Comparative genome analysis of Subtercola boreus.</title>
        <authorList>
            <person name="Cho Y.-J."/>
            <person name="Cho A."/>
            <person name="Kim O.-S."/>
            <person name="Lee J.-I."/>
        </authorList>
    </citation>
    <scope>NUCLEOTIDE SEQUENCE [LARGE SCALE GENOMIC DNA]</scope>
    <source>
        <strain evidence="1 2">P27479</strain>
    </source>
</reference>
<dbReference type="AlphaFoldDB" id="A0A3E0VXB1"/>
<accession>A0A3E0VXB1</accession>
<sequence>MTVIEAVRGSLHNFLVNTERELDRGQQQSSIFERAQAYVNAQLAAEAPDALAVFVAAQDRIVGGTPEQMSQALGSCRRMIKALADAFYPATGEAVVVDGVARVMDDEHYRNRLTEFVRMRLGKSTSAAVLKATLSDLGSRLTALDNLASKGVHTAVSAAEAEMSVVWTYLLAADLMRINEGQWLVSSSGPTTEV</sequence>
<protein>
    <submittedName>
        <fullName evidence="1">Uncharacterized protein</fullName>
    </submittedName>
</protein>
<dbReference type="EMBL" id="NBXB01000028">
    <property type="protein sequence ID" value="RFA14516.1"/>
    <property type="molecule type" value="Genomic_DNA"/>
</dbReference>
<dbReference type="OrthoDB" id="7041873at2"/>
<dbReference type="Proteomes" id="UP000256541">
    <property type="component" value="Unassembled WGS sequence"/>
</dbReference>
<dbReference type="RefSeq" id="WP_116411570.1">
    <property type="nucleotide sequence ID" value="NZ_NBXB01000028.1"/>
</dbReference>
<name>A0A3E0VXB1_9MICO</name>
<evidence type="ECO:0000313" key="2">
    <source>
        <dbReference type="Proteomes" id="UP000256541"/>
    </source>
</evidence>
<proteinExistence type="predicted"/>
<comment type="caution">
    <text evidence="1">The sequence shown here is derived from an EMBL/GenBank/DDBJ whole genome shotgun (WGS) entry which is preliminary data.</text>
</comment>